<name>A0A8H7TAK5_9HELO</name>
<feature type="region of interest" description="Disordered" evidence="1">
    <location>
        <begin position="1"/>
        <end position="113"/>
    </location>
</feature>
<feature type="compositionally biased region" description="Acidic residues" evidence="1">
    <location>
        <begin position="86"/>
        <end position="105"/>
    </location>
</feature>
<dbReference type="EMBL" id="JAFJYH010000226">
    <property type="protein sequence ID" value="KAG4415326.1"/>
    <property type="molecule type" value="Genomic_DNA"/>
</dbReference>
<protein>
    <submittedName>
        <fullName evidence="2">Uncharacterized protein</fullName>
    </submittedName>
</protein>
<keyword evidence="3" id="KW-1185">Reference proteome</keyword>
<evidence type="ECO:0000313" key="3">
    <source>
        <dbReference type="Proteomes" id="UP000664132"/>
    </source>
</evidence>
<reference evidence="2" key="1">
    <citation type="submission" date="2021-02" db="EMBL/GenBank/DDBJ databases">
        <title>Genome sequence Cadophora malorum strain M34.</title>
        <authorList>
            <person name="Stefanovic E."/>
            <person name="Vu D."/>
            <person name="Scully C."/>
            <person name="Dijksterhuis J."/>
            <person name="Roader J."/>
            <person name="Houbraken J."/>
        </authorList>
    </citation>
    <scope>NUCLEOTIDE SEQUENCE</scope>
    <source>
        <strain evidence="2">M34</strain>
    </source>
</reference>
<dbReference type="Proteomes" id="UP000664132">
    <property type="component" value="Unassembled WGS sequence"/>
</dbReference>
<sequence length="201" mass="22386">MSSASESTVGTPSKPPSNGNSNGPRTPLPGGPSNGAPKTTMIPPKNIAPDAVSEREIQVPSSIPPPGPQAIPTNPPAKVDTHETQQPDETDEEDEEDEDEEDEDQGLAKFDWGDFEQRYTETLKKQHEEEVEIIDEFDLYATSFMVWAQAAAQRDNARMSKRLRTRVRFTQLAENSLEDKKNHYMEVVGAFQAAMNMLRRT</sequence>
<evidence type="ECO:0000313" key="2">
    <source>
        <dbReference type="EMBL" id="KAG4415326.1"/>
    </source>
</evidence>
<feature type="compositionally biased region" description="Polar residues" evidence="1">
    <location>
        <begin position="1"/>
        <end position="24"/>
    </location>
</feature>
<organism evidence="2 3">
    <name type="scientific">Cadophora malorum</name>
    <dbReference type="NCBI Taxonomy" id="108018"/>
    <lineage>
        <taxon>Eukaryota</taxon>
        <taxon>Fungi</taxon>
        <taxon>Dikarya</taxon>
        <taxon>Ascomycota</taxon>
        <taxon>Pezizomycotina</taxon>
        <taxon>Leotiomycetes</taxon>
        <taxon>Helotiales</taxon>
        <taxon>Ploettnerulaceae</taxon>
        <taxon>Cadophora</taxon>
    </lineage>
</organism>
<evidence type="ECO:0000256" key="1">
    <source>
        <dbReference type="SAM" id="MobiDB-lite"/>
    </source>
</evidence>
<proteinExistence type="predicted"/>
<gene>
    <name evidence="2" type="ORF">IFR04_011530</name>
</gene>
<feature type="compositionally biased region" description="Pro residues" evidence="1">
    <location>
        <begin position="62"/>
        <end position="75"/>
    </location>
</feature>
<dbReference type="OrthoDB" id="5335351at2759"/>
<dbReference type="AlphaFoldDB" id="A0A8H7TAK5"/>
<accession>A0A8H7TAK5</accession>
<comment type="caution">
    <text evidence="2">The sequence shown here is derived from an EMBL/GenBank/DDBJ whole genome shotgun (WGS) entry which is preliminary data.</text>
</comment>